<comment type="caution">
    <text evidence="2">The sequence shown here is derived from an EMBL/GenBank/DDBJ whole genome shotgun (WGS) entry which is preliminary data.</text>
</comment>
<dbReference type="NCBIfam" id="NF007264">
    <property type="entry name" value="PRK09718.1"/>
    <property type="match status" value="1"/>
</dbReference>
<dbReference type="RefSeq" id="WP_000900534.1">
    <property type="nucleotide sequence ID" value="NZ_BNIR01000001.1"/>
</dbReference>
<dbReference type="Pfam" id="PF13981">
    <property type="entry name" value="SopA"/>
    <property type="match status" value="1"/>
</dbReference>
<dbReference type="PANTHER" id="PTHR14136:SF21">
    <property type="entry name" value="BTB DOMAIN-CONTAINING PROTEIN"/>
    <property type="match status" value="1"/>
</dbReference>
<name>A0A0D8WCI2_ECOLX</name>
<dbReference type="EMBL" id="QEMT01000012">
    <property type="protein sequence ID" value="PWH61722.1"/>
    <property type="molecule type" value="Genomic_DNA"/>
</dbReference>
<dbReference type="AlphaFoldDB" id="A0A0D8WCI2"/>
<evidence type="ECO:0000313" key="2">
    <source>
        <dbReference type="EMBL" id="PWH61722.1"/>
    </source>
</evidence>
<gene>
    <name evidence="2" type="ORF">DD762_09540</name>
</gene>
<evidence type="ECO:0000313" key="3">
    <source>
        <dbReference type="Proteomes" id="UP000245761"/>
    </source>
</evidence>
<dbReference type="Proteomes" id="UP000245761">
    <property type="component" value="Unassembled WGS sequence"/>
</dbReference>
<dbReference type="PANTHER" id="PTHR14136">
    <property type="entry name" value="BTB_POZ DOMAIN-CONTAINING PROTEIN KCTD9"/>
    <property type="match status" value="1"/>
</dbReference>
<reference evidence="2 3" key="1">
    <citation type="submission" date="2018-04" db="EMBL/GenBank/DDBJ databases">
        <title>Draft Genomic Sequencing Of Potential Extraintestinal Pathogenic Escherichia coli B8S56 Isolated from Retail Chicken Skin.</title>
        <authorList>
            <person name="Xu A."/>
            <person name="Tilman S."/>
            <person name="Wisser-Parker K."/>
            <person name="Scullen O.J."/>
            <person name="Sommers C."/>
        </authorList>
    </citation>
    <scope>NUCLEOTIDE SEQUENCE [LARGE SCALE GENOMIC DNA]</scope>
    <source>
        <strain evidence="2 3">B8S56</strain>
    </source>
</reference>
<proteinExistence type="predicted"/>
<dbReference type="InterPro" id="IPR051082">
    <property type="entry name" value="Pentapeptide-BTB/POZ_domain"/>
</dbReference>
<dbReference type="Gene3D" id="1.25.40.300">
    <property type="entry name" value="Putative secreted effector protein"/>
    <property type="match status" value="1"/>
</dbReference>
<organism evidence="2 3">
    <name type="scientific">Escherichia coli</name>
    <dbReference type="NCBI Taxonomy" id="562"/>
    <lineage>
        <taxon>Bacteria</taxon>
        <taxon>Pseudomonadati</taxon>
        <taxon>Pseudomonadota</taxon>
        <taxon>Gammaproteobacteria</taxon>
        <taxon>Enterobacterales</taxon>
        <taxon>Enterobacteriaceae</taxon>
        <taxon>Escherichia</taxon>
    </lineage>
</organism>
<dbReference type="Pfam" id="PF13599">
    <property type="entry name" value="Pentapeptide_4"/>
    <property type="match status" value="1"/>
</dbReference>
<evidence type="ECO:0000259" key="1">
    <source>
        <dbReference type="Pfam" id="PF13981"/>
    </source>
</evidence>
<sequence length="526" mass="61406">MLGHISKFDGNNSLIKHDVVQGNNKLDLDLLRNFNGVPGLNRENFIYISDIFLNIKQRNEKNHAINMFREVSISNDIISVKFYRNEEIECACDFLMDKDAQGYTDLSDLDLTSCHFKGDVISKVSFLSSSLQHVTFECKEIGDCNFTTATVDNVIFKCRRLHNVIFIKASGEYVDFSQSILDTVDFSRSQLTHSNFRECQIRNSKFNNCYLYASHFTRAEFLSDKEISFIKSNLTAVVFDHVRISTGNFKDSVTQRMVLSIDYSDIFGNEDLDDYINNIIKMIDTLPDDPAILKSVLAVKLVMQLKILNIVNKNFIENMKKIFSHCPYIKDPIIRSYIHPDEDNKFDNFMRQNRFSKMHFDTQQMIDFINRFNMNKWLIDQNNNFFIQLIDQALRSTNDTIKENAWHLYKEWIRSDDVSPLFIEIEDNLRTFNTNELTRNDNIFILFSSVYDGPVMVVSSQRLHDMLNPTKDTNWNSTYIYKSRHEMLPVNLTPETLFGSKSQDKHALFPIFTASWRANRIKNKGI</sequence>
<feature type="domain" description="E3 ubiquitin ligase SopA-like central" evidence="1">
    <location>
        <begin position="293"/>
        <end position="424"/>
    </location>
</feature>
<dbReference type="Gene3D" id="2.160.20.80">
    <property type="entry name" value="E3 ubiquitin-protein ligase SopA"/>
    <property type="match status" value="1"/>
</dbReference>
<dbReference type="Gene3D" id="3.40.1850.10">
    <property type="entry name" value="HECT-like ubiquitin ligase"/>
    <property type="match status" value="1"/>
</dbReference>
<dbReference type="InterPro" id="IPR025726">
    <property type="entry name" value="SopA-like_central"/>
</dbReference>
<accession>A0A0D8WCI2</accession>
<dbReference type="SUPFAM" id="SSF141571">
    <property type="entry name" value="Pentapeptide repeat-like"/>
    <property type="match status" value="1"/>
</dbReference>
<dbReference type="InterPro" id="IPR001646">
    <property type="entry name" value="5peptide_repeat"/>
</dbReference>
<protein>
    <submittedName>
        <fullName evidence="2">SopA family protein</fullName>
    </submittedName>
</protein>